<feature type="non-terminal residue" evidence="2">
    <location>
        <position position="74"/>
    </location>
</feature>
<name>A0A9W7WMQ4_TRIRA</name>
<accession>A0A9W7WMQ4</accession>
<evidence type="ECO:0000313" key="3">
    <source>
        <dbReference type="Proteomes" id="UP001059041"/>
    </source>
</evidence>
<keyword evidence="3" id="KW-1185">Reference proteome</keyword>
<proteinExistence type="predicted"/>
<organism evidence="2 3">
    <name type="scientific">Triplophysa rosa</name>
    <name type="common">Cave loach</name>
    <dbReference type="NCBI Taxonomy" id="992332"/>
    <lineage>
        <taxon>Eukaryota</taxon>
        <taxon>Metazoa</taxon>
        <taxon>Chordata</taxon>
        <taxon>Craniata</taxon>
        <taxon>Vertebrata</taxon>
        <taxon>Euteleostomi</taxon>
        <taxon>Actinopterygii</taxon>
        <taxon>Neopterygii</taxon>
        <taxon>Teleostei</taxon>
        <taxon>Ostariophysi</taxon>
        <taxon>Cypriniformes</taxon>
        <taxon>Nemacheilidae</taxon>
        <taxon>Triplophysa</taxon>
    </lineage>
</organism>
<dbReference type="Proteomes" id="UP001059041">
    <property type="component" value="Linkage Group LG10"/>
</dbReference>
<feature type="region of interest" description="Disordered" evidence="1">
    <location>
        <begin position="1"/>
        <end position="31"/>
    </location>
</feature>
<gene>
    <name evidence="2" type="ORF">IRJ41_024436</name>
</gene>
<feature type="compositionally biased region" description="Low complexity" evidence="1">
    <location>
        <begin position="13"/>
        <end position="28"/>
    </location>
</feature>
<sequence length="74" mass="8368">VSIRTLRARPSAVSQQSRVSRCGSCSGSTGARARENASVCFPWIYRSQQIHRHARDSPVILECPVREEVLRWTD</sequence>
<comment type="caution">
    <text evidence="2">The sequence shown here is derived from an EMBL/GenBank/DDBJ whole genome shotgun (WGS) entry which is preliminary data.</text>
</comment>
<evidence type="ECO:0000313" key="2">
    <source>
        <dbReference type="EMBL" id="KAI7805035.1"/>
    </source>
</evidence>
<evidence type="ECO:0000256" key="1">
    <source>
        <dbReference type="SAM" id="MobiDB-lite"/>
    </source>
</evidence>
<reference evidence="2" key="1">
    <citation type="submission" date="2021-02" db="EMBL/GenBank/DDBJ databases">
        <title>Comparative genomics reveals that relaxation of natural selection precedes convergent phenotypic evolution of cavefish.</title>
        <authorList>
            <person name="Peng Z."/>
        </authorList>
    </citation>
    <scope>NUCLEOTIDE SEQUENCE</scope>
    <source>
        <tissue evidence="2">Muscle</tissue>
    </source>
</reference>
<dbReference type="AlphaFoldDB" id="A0A9W7WMQ4"/>
<protein>
    <submittedName>
        <fullName evidence="2">Uncharacterized protein</fullName>
    </submittedName>
</protein>
<dbReference type="EMBL" id="JAFHDT010000010">
    <property type="protein sequence ID" value="KAI7805035.1"/>
    <property type="molecule type" value="Genomic_DNA"/>
</dbReference>